<reference evidence="1" key="1">
    <citation type="submission" date="2021-06" db="EMBL/GenBank/DDBJ databases">
        <authorList>
            <person name="Kallberg Y."/>
            <person name="Tangrot J."/>
            <person name="Rosling A."/>
        </authorList>
    </citation>
    <scope>NUCLEOTIDE SEQUENCE</scope>
    <source>
        <strain evidence="1">CL356</strain>
    </source>
</reference>
<evidence type="ECO:0000313" key="2">
    <source>
        <dbReference type="Proteomes" id="UP000789525"/>
    </source>
</evidence>
<protein>
    <submittedName>
        <fullName evidence="1">13384_t:CDS:1</fullName>
    </submittedName>
</protein>
<evidence type="ECO:0000313" key="1">
    <source>
        <dbReference type="EMBL" id="CAG8713416.1"/>
    </source>
</evidence>
<dbReference type="Proteomes" id="UP000789525">
    <property type="component" value="Unassembled WGS sequence"/>
</dbReference>
<name>A0ACA9PQK6_9GLOM</name>
<organism evidence="1 2">
    <name type="scientific">Acaulospora colombiana</name>
    <dbReference type="NCBI Taxonomy" id="27376"/>
    <lineage>
        <taxon>Eukaryota</taxon>
        <taxon>Fungi</taxon>
        <taxon>Fungi incertae sedis</taxon>
        <taxon>Mucoromycota</taxon>
        <taxon>Glomeromycotina</taxon>
        <taxon>Glomeromycetes</taxon>
        <taxon>Diversisporales</taxon>
        <taxon>Acaulosporaceae</taxon>
        <taxon>Acaulospora</taxon>
    </lineage>
</organism>
<accession>A0ACA9PQK6</accession>
<dbReference type="EMBL" id="CAJVPT010036052">
    <property type="protein sequence ID" value="CAG8713416.1"/>
    <property type="molecule type" value="Genomic_DNA"/>
</dbReference>
<feature type="non-terminal residue" evidence="1">
    <location>
        <position position="1"/>
    </location>
</feature>
<comment type="caution">
    <text evidence="1">The sequence shown here is derived from an EMBL/GenBank/DDBJ whole genome shotgun (WGS) entry which is preliminary data.</text>
</comment>
<proteinExistence type="predicted"/>
<gene>
    <name evidence="1" type="ORF">ACOLOM_LOCUS10788</name>
</gene>
<sequence>GSQVDDEWQLREPYFEMWRPYPSTMGEYTEDIYAWEEPAANSPETKGKPLKGLRKLCQLKASLADIRPALQTSIGPGGTFWYLEFHIALHLRGSQLRVWMGWDEKVFSNRSSSIFDHSHVLRVCLDKDPYPFSLLLDIKSDRHLLVCVLLGTPRVSHTQVVMPMERKREFFNFPMNWLADSVDASKSLAVGLPASEPSMYKAIIDRSYAF</sequence>
<keyword evidence="2" id="KW-1185">Reference proteome</keyword>